<protein>
    <submittedName>
        <fullName evidence="2">Uncharacterized protein</fullName>
    </submittedName>
</protein>
<dbReference type="AlphaFoldDB" id="A0A098LG78"/>
<dbReference type="STRING" id="153721.MYP_2671"/>
<dbReference type="eggNOG" id="ENOG5032U4P">
    <property type="taxonomic scope" value="Bacteria"/>
</dbReference>
<keyword evidence="3" id="KW-1185">Reference proteome</keyword>
<feature type="transmembrane region" description="Helical" evidence="1">
    <location>
        <begin position="79"/>
        <end position="96"/>
    </location>
</feature>
<gene>
    <name evidence="2" type="ORF">MYP_2671</name>
</gene>
<organism evidence="2 3">
    <name type="scientific">Sporocytophaga myxococcoides</name>
    <dbReference type="NCBI Taxonomy" id="153721"/>
    <lineage>
        <taxon>Bacteria</taxon>
        <taxon>Pseudomonadati</taxon>
        <taxon>Bacteroidota</taxon>
        <taxon>Cytophagia</taxon>
        <taxon>Cytophagales</taxon>
        <taxon>Cytophagaceae</taxon>
        <taxon>Sporocytophaga</taxon>
    </lineage>
</organism>
<dbReference type="EMBL" id="BBLT01000005">
    <property type="protein sequence ID" value="GAL85442.1"/>
    <property type="molecule type" value="Genomic_DNA"/>
</dbReference>
<name>A0A098LG78_9BACT</name>
<comment type="caution">
    <text evidence="2">The sequence shown here is derived from an EMBL/GenBank/DDBJ whole genome shotgun (WGS) entry which is preliminary data.</text>
</comment>
<feature type="transmembrane region" description="Helical" evidence="1">
    <location>
        <begin position="51"/>
        <end position="73"/>
    </location>
</feature>
<keyword evidence="1" id="KW-0812">Transmembrane</keyword>
<accession>A0A098LG78</accession>
<reference evidence="2 3" key="1">
    <citation type="submission" date="2014-09" db="EMBL/GenBank/DDBJ databases">
        <title>Sporocytophaga myxococcoides PG-01 genome sequencing.</title>
        <authorList>
            <person name="Liu L."/>
            <person name="Gao P.J."/>
            <person name="Chen G.J."/>
            <person name="Wang L.S."/>
        </authorList>
    </citation>
    <scope>NUCLEOTIDE SEQUENCE [LARGE SCALE GENOMIC DNA]</scope>
    <source>
        <strain evidence="2 3">PG-01</strain>
    </source>
</reference>
<proteinExistence type="predicted"/>
<keyword evidence="1" id="KW-0472">Membrane</keyword>
<keyword evidence="1" id="KW-1133">Transmembrane helix</keyword>
<evidence type="ECO:0000313" key="2">
    <source>
        <dbReference type="EMBL" id="GAL85442.1"/>
    </source>
</evidence>
<dbReference type="Proteomes" id="UP000030185">
    <property type="component" value="Unassembled WGS sequence"/>
</dbReference>
<feature type="transmembrane region" description="Helical" evidence="1">
    <location>
        <begin position="18"/>
        <end position="39"/>
    </location>
</feature>
<evidence type="ECO:0000256" key="1">
    <source>
        <dbReference type="SAM" id="Phobius"/>
    </source>
</evidence>
<sequence length="105" mass="12331">MIPYEITWGGRLKSDIEMYVFETISILINLLLFSILLIKGRYVKEYLSMKVVDIILWIFIILFGLNTIGNILAETIFEKFFTLLTLAFAMLLWIILNKDKNRAHN</sequence>
<evidence type="ECO:0000313" key="3">
    <source>
        <dbReference type="Proteomes" id="UP000030185"/>
    </source>
</evidence>